<dbReference type="Pfam" id="PF03573">
    <property type="entry name" value="OprD"/>
    <property type="match status" value="1"/>
</dbReference>
<evidence type="ECO:0000313" key="5">
    <source>
        <dbReference type="EMBL" id="MFD1265507.1"/>
    </source>
</evidence>
<comment type="caution">
    <text evidence="5">The sequence shown here is derived from an EMBL/GenBank/DDBJ whole genome shotgun (WGS) entry which is preliminary data.</text>
</comment>
<dbReference type="PANTHER" id="PTHR34596:SF2">
    <property type="entry name" value="CHITOPORIN"/>
    <property type="match status" value="1"/>
</dbReference>
<feature type="chain" id="PRO_5046715136" evidence="4">
    <location>
        <begin position="22"/>
        <end position="422"/>
    </location>
</feature>
<dbReference type="EMBL" id="JBHTMC010000034">
    <property type="protein sequence ID" value="MFD1265507.1"/>
    <property type="molecule type" value="Genomic_DNA"/>
</dbReference>
<evidence type="ECO:0000256" key="3">
    <source>
        <dbReference type="ARBA" id="ARBA00022729"/>
    </source>
</evidence>
<comment type="similarity">
    <text evidence="1">Belongs to the outer membrane porin (Opr) (TC 1.B.25) family.</text>
</comment>
<dbReference type="Proteomes" id="UP001597158">
    <property type="component" value="Unassembled WGS sequence"/>
</dbReference>
<keyword evidence="3 4" id="KW-0732">Signal</keyword>
<name>A0ABW3WKI5_9RHOO</name>
<reference evidence="6" key="1">
    <citation type="journal article" date="2019" name="Int. J. Syst. Evol. Microbiol.">
        <title>The Global Catalogue of Microorganisms (GCM) 10K type strain sequencing project: providing services to taxonomists for standard genome sequencing and annotation.</title>
        <authorList>
            <consortium name="The Broad Institute Genomics Platform"/>
            <consortium name="The Broad Institute Genome Sequencing Center for Infectious Disease"/>
            <person name="Wu L."/>
            <person name="Ma J."/>
        </authorList>
    </citation>
    <scope>NUCLEOTIDE SEQUENCE [LARGE SCALE GENOMIC DNA]</scope>
    <source>
        <strain evidence="6">CCUG 48884</strain>
    </source>
</reference>
<evidence type="ECO:0000313" key="6">
    <source>
        <dbReference type="Proteomes" id="UP001597158"/>
    </source>
</evidence>
<organism evidence="5 6">
    <name type="scientific">Thauera mechernichensis</name>
    <dbReference type="NCBI Taxonomy" id="82788"/>
    <lineage>
        <taxon>Bacteria</taxon>
        <taxon>Pseudomonadati</taxon>
        <taxon>Pseudomonadota</taxon>
        <taxon>Betaproteobacteria</taxon>
        <taxon>Rhodocyclales</taxon>
        <taxon>Zoogloeaceae</taxon>
        <taxon>Thauera</taxon>
    </lineage>
</organism>
<keyword evidence="6" id="KW-1185">Reference proteome</keyword>
<feature type="signal peptide" evidence="4">
    <location>
        <begin position="1"/>
        <end position="21"/>
    </location>
</feature>
<dbReference type="Gene3D" id="2.40.160.10">
    <property type="entry name" value="Porin"/>
    <property type="match status" value="1"/>
</dbReference>
<proteinExistence type="inferred from homology"/>
<accession>A0ABW3WKI5</accession>
<dbReference type="RefSeq" id="WP_002936101.1">
    <property type="nucleotide sequence ID" value="NZ_JARQZE010000006.1"/>
</dbReference>
<evidence type="ECO:0000256" key="2">
    <source>
        <dbReference type="ARBA" id="ARBA00022448"/>
    </source>
</evidence>
<sequence length="422" mass="46114">MARHWAAFIALGLASATPAFAAGQADAKGFVEDSTLNVLLRNAFINRDYRDGNQDKREWGQGVIANFESGFTQGTVGVGVDAFAAYGLRLDSTRRRAGAGGIDFFKQEDSTGKPASDLAKGGASLKLRVSNTVLAYGDLRPSLPVLNHDDSRLLPESYTGTLLTSSEIDGLELVAGRFHAQSRKSDEGRDSGGLKGIDVIGGSYQFNDALSAALYFSDVDNVVRDNSFKRQYVNLNYALPIASNTLSFDLNGYRTKYDVSGDKNRIWSLAATYETGPHAFTLAYQRSSGDVGFDYGWYQKAGGTGNGGASIWLANSYWSDFNGKDEKSWQLAYAVDFGQYGMPGLKYRVAYVRGSDIDTDVTTRGKEHEFFNQISYTVQNGAAKDLNIRLRTSALRVSSDAADYNVSGREVRVFIDYPFNAF</sequence>
<gene>
    <name evidence="5" type="ORF">ACFQ4M_18185</name>
</gene>
<protein>
    <submittedName>
        <fullName evidence="5">OprD family porin</fullName>
    </submittedName>
</protein>
<evidence type="ECO:0000256" key="1">
    <source>
        <dbReference type="ARBA" id="ARBA00009075"/>
    </source>
</evidence>
<dbReference type="InterPro" id="IPR005318">
    <property type="entry name" value="OM_porin_bac"/>
</dbReference>
<keyword evidence="2" id="KW-0813">Transport</keyword>
<evidence type="ECO:0000256" key="4">
    <source>
        <dbReference type="SAM" id="SignalP"/>
    </source>
</evidence>
<dbReference type="InterPro" id="IPR023614">
    <property type="entry name" value="Porin_dom_sf"/>
</dbReference>
<dbReference type="PANTHER" id="PTHR34596">
    <property type="entry name" value="CHITOPORIN"/>
    <property type="match status" value="1"/>
</dbReference>